<evidence type="ECO:0000313" key="2">
    <source>
        <dbReference type="Proteomes" id="UP000596276"/>
    </source>
</evidence>
<proteinExistence type="predicted"/>
<gene>
    <name evidence="1" type="ORF">F9C07_385</name>
</gene>
<accession>A0A7U2QWM6</accession>
<evidence type="ECO:0000313" key="1">
    <source>
        <dbReference type="EMBL" id="QRD87404.1"/>
    </source>
</evidence>
<organism evidence="1 2">
    <name type="scientific">Aspergillus flavus (strain ATCC 200026 / FGSC A1120 / IAM 13836 / NRRL 3357 / JCM 12722 / SRRC 167)</name>
    <dbReference type="NCBI Taxonomy" id="332952"/>
    <lineage>
        <taxon>Eukaryota</taxon>
        <taxon>Fungi</taxon>
        <taxon>Dikarya</taxon>
        <taxon>Ascomycota</taxon>
        <taxon>Pezizomycotina</taxon>
        <taxon>Eurotiomycetes</taxon>
        <taxon>Eurotiomycetidae</taxon>
        <taxon>Eurotiales</taxon>
        <taxon>Aspergillaceae</taxon>
        <taxon>Aspergillus</taxon>
        <taxon>Aspergillus subgen. Circumdati</taxon>
    </lineage>
</organism>
<sequence>MFQDNLPVEGDDTKIAVQCKKTIPDPDDLGRYDVIPNLEEYWVPGMLLITRGN</sequence>
<protein>
    <submittedName>
        <fullName evidence="1">Uncharacterized protein</fullName>
    </submittedName>
</protein>
<dbReference type="AlphaFoldDB" id="A0A7U2QWM6"/>
<reference evidence="2" key="1">
    <citation type="journal article" date="2021" name="G3 (Bethesda)">
        <title>Chromosome assembled and annotated genome sequence of Aspergillus flavus NRRL 3357.</title>
        <authorList>
            <person name="Skerker J.M."/>
            <person name="Pianalto K.M."/>
            <person name="Mondo S.J."/>
            <person name="Yang K."/>
            <person name="Arkin A.P."/>
            <person name="Keller N.P."/>
            <person name="Grigoriev I.V."/>
            <person name="Louise Glass N.L."/>
        </authorList>
    </citation>
    <scope>NUCLEOTIDE SEQUENCE [LARGE SCALE GENOMIC DNA]</scope>
    <source>
        <strain evidence="2">ATCC 200026 / FGSC A1120 / IAM 13836 / NRRL 3357 / JCM 12722 / SRRC 167</strain>
    </source>
</reference>
<name>A0A7U2QWM6_ASPFN</name>
<dbReference type="Proteomes" id="UP000596276">
    <property type="component" value="Chromosome 1"/>
</dbReference>
<dbReference type="VEuPathDB" id="FungiDB:F9C07_385"/>
<dbReference type="EMBL" id="CP044619">
    <property type="protein sequence ID" value="QRD87404.1"/>
    <property type="molecule type" value="Genomic_DNA"/>
</dbReference>
<keyword evidence="2" id="KW-1185">Reference proteome</keyword>